<dbReference type="SUPFAM" id="SSF55729">
    <property type="entry name" value="Acyl-CoA N-acyltransferases (Nat)"/>
    <property type="match status" value="1"/>
</dbReference>
<evidence type="ECO:0000313" key="2">
    <source>
        <dbReference type="Proteomes" id="UP000827284"/>
    </source>
</evidence>
<dbReference type="EMBL" id="BQFW01000002">
    <property type="protein sequence ID" value="GJJ68966.1"/>
    <property type="molecule type" value="Genomic_DNA"/>
</dbReference>
<dbReference type="InterPro" id="IPR016181">
    <property type="entry name" value="Acyl_CoA_acyltransferase"/>
</dbReference>
<keyword evidence="2" id="KW-1185">Reference proteome</keyword>
<protein>
    <recommendedName>
        <fullName evidence="3">N-acetyltransferase domain-containing protein</fullName>
    </recommendedName>
</protein>
<name>A0A9P3LSF2_9FUNG</name>
<evidence type="ECO:0008006" key="3">
    <source>
        <dbReference type="Google" id="ProtNLM"/>
    </source>
</evidence>
<sequence>MTKDSIHFRASSTAPVDLGNGLVMRWSTKDDTDNICSLVGASFKWMTFPGPVSEGVFPGPNELLIASVRRLMSGKNASMSEYDHAVVEDTQRRKQPGHENANPIVACAGLHRARAFYGCVPLFFGKPELIATDVEYRGQGLVRRLMMEMIHPESDARGDALLFIAGLPNFYRQYGYEYAISRFNPGKIANVDKFPGVGKDQQEPYRLRRATQEDLPFLLKMSAKERVDPHTEMGLAYGPEYWQYTVCDNTPENAMDKRFDGDRDTQVVVDSATGEDVGFTIVSHIKGLKLEALSLMNEKVFIGEAIYPIVRALIANEKKLQERRKAEELDPVAAEKIQTSGYPFVINLPLTHPARQNLAPVLEAPDTAPGYRLYARIPDYAKLIKQVQPELERRLAQSPMAGITGRLQLDFYRVVEGSNAKGLEIVFQKGHIVEVQHWVMPSHEKQLELFLKNQKEGLPKTRIFAAAFAPLTFTTLITGDRSLEELQLSYGENTCADESTRMLLNSLFPKVLHHMDTSFM</sequence>
<proteinExistence type="predicted"/>
<dbReference type="OrthoDB" id="2321175at2759"/>
<reference evidence="1" key="2">
    <citation type="journal article" date="2022" name="Microbiol. Resour. Announc.">
        <title>Whole-Genome Sequence of Entomortierella parvispora E1425, a Mucoromycotan Fungus Associated with Burkholderiaceae-Related Endosymbiotic Bacteria.</title>
        <authorList>
            <person name="Herlambang A."/>
            <person name="Guo Y."/>
            <person name="Takashima Y."/>
            <person name="Narisawa K."/>
            <person name="Ohta H."/>
            <person name="Nishizawa T."/>
        </authorList>
    </citation>
    <scope>NUCLEOTIDE SEQUENCE</scope>
    <source>
        <strain evidence="1">E1425</strain>
    </source>
</reference>
<dbReference type="Proteomes" id="UP000827284">
    <property type="component" value="Unassembled WGS sequence"/>
</dbReference>
<organism evidence="1 2">
    <name type="scientific">Entomortierella parvispora</name>
    <dbReference type="NCBI Taxonomy" id="205924"/>
    <lineage>
        <taxon>Eukaryota</taxon>
        <taxon>Fungi</taxon>
        <taxon>Fungi incertae sedis</taxon>
        <taxon>Mucoromycota</taxon>
        <taxon>Mortierellomycotina</taxon>
        <taxon>Mortierellomycetes</taxon>
        <taxon>Mortierellales</taxon>
        <taxon>Mortierellaceae</taxon>
        <taxon>Entomortierella</taxon>
    </lineage>
</organism>
<gene>
    <name evidence="1" type="ORF">EMPS_01312</name>
</gene>
<accession>A0A9P3LSF2</accession>
<dbReference type="AlphaFoldDB" id="A0A9P3LSF2"/>
<comment type="caution">
    <text evidence="1">The sequence shown here is derived from an EMBL/GenBank/DDBJ whole genome shotgun (WGS) entry which is preliminary data.</text>
</comment>
<evidence type="ECO:0000313" key="1">
    <source>
        <dbReference type="EMBL" id="GJJ68966.1"/>
    </source>
</evidence>
<dbReference type="Pfam" id="PF13527">
    <property type="entry name" value="Acetyltransf_9"/>
    <property type="match status" value="1"/>
</dbReference>
<dbReference type="Gene3D" id="3.40.630.30">
    <property type="match status" value="1"/>
</dbReference>
<reference evidence="1" key="1">
    <citation type="submission" date="2021-11" db="EMBL/GenBank/DDBJ databases">
        <authorList>
            <person name="Herlambang A."/>
            <person name="Guo Y."/>
            <person name="Takashima Y."/>
            <person name="Nishizawa T."/>
        </authorList>
    </citation>
    <scope>NUCLEOTIDE SEQUENCE</scope>
    <source>
        <strain evidence="1">E1425</strain>
    </source>
</reference>